<feature type="transmembrane region" description="Helical" evidence="1">
    <location>
        <begin position="259"/>
        <end position="279"/>
    </location>
</feature>
<feature type="transmembrane region" description="Helical" evidence="1">
    <location>
        <begin position="357"/>
        <end position="379"/>
    </location>
</feature>
<dbReference type="AlphaFoldDB" id="A0A5B8Z5L2"/>
<feature type="transmembrane region" description="Helical" evidence="1">
    <location>
        <begin position="226"/>
        <end position="247"/>
    </location>
</feature>
<dbReference type="PANTHER" id="PTHR30590">
    <property type="entry name" value="INNER MEMBRANE PROTEIN"/>
    <property type="match status" value="1"/>
</dbReference>
<evidence type="ECO:0000313" key="4">
    <source>
        <dbReference type="Proteomes" id="UP000321555"/>
    </source>
</evidence>
<dbReference type="InterPro" id="IPR052529">
    <property type="entry name" value="Bact_Transport_Assoc"/>
</dbReference>
<keyword evidence="4" id="KW-1185">Reference proteome</keyword>
<evidence type="ECO:0000259" key="2">
    <source>
        <dbReference type="Pfam" id="PF04235"/>
    </source>
</evidence>
<dbReference type="Pfam" id="PF04235">
    <property type="entry name" value="DUF418"/>
    <property type="match status" value="1"/>
</dbReference>
<reference evidence="4" key="1">
    <citation type="submission" date="2019-08" db="EMBL/GenBank/DDBJ databases">
        <authorList>
            <person name="Zheng X."/>
        </authorList>
    </citation>
    <scope>NUCLEOTIDE SEQUENCE [LARGE SCALE GENOMIC DNA]</scope>
    <source>
        <strain evidence="4">FJAT-25496</strain>
    </source>
</reference>
<evidence type="ECO:0000313" key="3">
    <source>
        <dbReference type="EMBL" id="QED46666.1"/>
    </source>
</evidence>
<feature type="transmembrane region" description="Helical" evidence="1">
    <location>
        <begin position="101"/>
        <end position="121"/>
    </location>
</feature>
<dbReference type="Proteomes" id="UP000321555">
    <property type="component" value="Chromosome"/>
</dbReference>
<keyword evidence="1" id="KW-0472">Membrane</keyword>
<gene>
    <name evidence="3" type="ORF">FSZ17_04900</name>
</gene>
<dbReference type="STRING" id="1742359.GCA_001439625_00949"/>
<feature type="transmembrane region" description="Helical" evidence="1">
    <location>
        <begin position="18"/>
        <end position="37"/>
    </location>
</feature>
<feature type="transmembrane region" description="Helical" evidence="1">
    <location>
        <begin position="285"/>
        <end position="306"/>
    </location>
</feature>
<dbReference type="EMBL" id="CP042593">
    <property type="protein sequence ID" value="QED46666.1"/>
    <property type="molecule type" value="Genomic_DNA"/>
</dbReference>
<name>A0A5B8Z5L2_CYTDA</name>
<accession>A0A5B8Z5L2</accession>
<proteinExistence type="predicted"/>
<feature type="domain" description="DUF418" evidence="2">
    <location>
        <begin position="245"/>
        <end position="394"/>
    </location>
</feature>
<keyword evidence="1" id="KW-1133">Transmembrane helix</keyword>
<dbReference type="OrthoDB" id="9807744at2"/>
<dbReference type="InterPro" id="IPR007349">
    <property type="entry name" value="DUF418"/>
</dbReference>
<sequence length="402" mass="46397">MNTLQPVEQNKRIQIVDVLRGIAILGILLVNMAHFSYPDVYLSMVGKENFFTEQWNTADHIVRVLLDIFIQMKFILLFSLLFGFGMVVMMERAIEKNRRFVPVYIRRLLALLLFGAIHAFLIWDGDILMDYALLGFVLLLFRKAKARTLVIWAILFYTLFALPFVLSSFGSAAQPGMEEWQQSMEGEAKQALEVYGNGSFMDIAEQRIHDRMMYMSMNGMLSGPLLYFYSSLPYFSMFLVGAAMAKARILHKPEEKRKVLKQIWILGFMIGVPANLLFGLKGQEICILIGAPFMMLFYITSITYLFNKTRMKKLLLPFSAVGKTAFTNYLMQSIIGTLIFYNYGFGLYGKVNPFNGFLLTIGIFAIQMVISHFWVKCFAFGPFEWIWRMITYLKPQPFLKKL</sequence>
<dbReference type="RefSeq" id="WP_057776004.1">
    <property type="nucleotide sequence ID" value="NZ_CP042593.1"/>
</dbReference>
<evidence type="ECO:0000256" key="1">
    <source>
        <dbReference type="SAM" id="Phobius"/>
    </source>
</evidence>
<feature type="transmembrane region" description="Helical" evidence="1">
    <location>
        <begin position="68"/>
        <end position="89"/>
    </location>
</feature>
<protein>
    <submittedName>
        <fullName evidence="3">DUF418 domain-containing protein</fullName>
    </submittedName>
</protein>
<dbReference type="KEGG" id="bda:FSZ17_04900"/>
<keyword evidence="1" id="KW-0812">Transmembrane</keyword>
<dbReference type="PANTHER" id="PTHR30590:SF2">
    <property type="entry name" value="INNER MEMBRANE PROTEIN"/>
    <property type="match status" value="1"/>
</dbReference>
<feature type="transmembrane region" description="Helical" evidence="1">
    <location>
        <begin position="149"/>
        <end position="170"/>
    </location>
</feature>
<feature type="transmembrane region" description="Helical" evidence="1">
    <location>
        <begin position="127"/>
        <end position="142"/>
    </location>
</feature>
<organism evidence="3 4">
    <name type="scientific">Cytobacillus dafuensis</name>
    <name type="common">Bacillus dafuensis</name>
    <dbReference type="NCBI Taxonomy" id="1742359"/>
    <lineage>
        <taxon>Bacteria</taxon>
        <taxon>Bacillati</taxon>
        <taxon>Bacillota</taxon>
        <taxon>Bacilli</taxon>
        <taxon>Bacillales</taxon>
        <taxon>Bacillaceae</taxon>
        <taxon>Cytobacillus</taxon>
    </lineage>
</organism>